<reference evidence="2" key="1">
    <citation type="journal article" date="2022" name="Mol. Ecol. Resour.">
        <title>The genomes of chicory, endive, great burdock and yacon provide insights into Asteraceae palaeo-polyploidization history and plant inulin production.</title>
        <authorList>
            <person name="Fan W."/>
            <person name="Wang S."/>
            <person name="Wang H."/>
            <person name="Wang A."/>
            <person name="Jiang F."/>
            <person name="Liu H."/>
            <person name="Zhao H."/>
            <person name="Xu D."/>
            <person name="Zhang Y."/>
        </authorList>
    </citation>
    <scope>NUCLEOTIDE SEQUENCE [LARGE SCALE GENOMIC DNA]</scope>
    <source>
        <strain evidence="2">cv. Yunnan</strain>
    </source>
</reference>
<comment type="caution">
    <text evidence="1">The sequence shown here is derived from an EMBL/GenBank/DDBJ whole genome shotgun (WGS) entry which is preliminary data.</text>
</comment>
<evidence type="ECO:0000313" key="1">
    <source>
        <dbReference type="EMBL" id="KAI3825293.1"/>
    </source>
</evidence>
<organism evidence="1 2">
    <name type="scientific">Smallanthus sonchifolius</name>
    <dbReference type="NCBI Taxonomy" id="185202"/>
    <lineage>
        <taxon>Eukaryota</taxon>
        <taxon>Viridiplantae</taxon>
        <taxon>Streptophyta</taxon>
        <taxon>Embryophyta</taxon>
        <taxon>Tracheophyta</taxon>
        <taxon>Spermatophyta</taxon>
        <taxon>Magnoliopsida</taxon>
        <taxon>eudicotyledons</taxon>
        <taxon>Gunneridae</taxon>
        <taxon>Pentapetalae</taxon>
        <taxon>asterids</taxon>
        <taxon>campanulids</taxon>
        <taxon>Asterales</taxon>
        <taxon>Asteraceae</taxon>
        <taxon>Asteroideae</taxon>
        <taxon>Heliantheae alliance</taxon>
        <taxon>Millerieae</taxon>
        <taxon>Smallanthus</taxon>
    </lineage>
</organism>
<proteinExistence type="predicted"/>
<protein>
    <submittedName>
        <fullName evidence="1">Uncharacterized protein</fullName>
    </submittedName>
</protein>
<sequence>MEKERALSGKIGARCLELEGELESLILKVDCLETETEKERGKMGARCRDLEGDLESLILKFDSLETEVEKERALSNKMVVKSRELEGEISRLQRENQYPKPELVIKQDTELALAGSKFADCQKTIASLSRQLKTLATLEDLLIDTDEFSRL</sequence>
<name>A0ACB9JZ89_9ASTR</name>
<keyword evidence="2" id="KW-1185">Reference proteome</keyword>
<dbReference type="EMBL" id="CM042019">
    <property type="protein sequence ID" value="KAI3825293.1"/>
    <property type="molecule type" value="Genomic_DNA"/>
</dbReference>
<gene>
    <name evidence="1" type="ORF">L1987_06774</name>
</gene>
<evidence type="ECO:0000313" key="2">
    <source>
        <dbReference type="Proteomes" id="UP001056120"/>
    </source>
</evidence>
<dbReference type="Proteomes" id="UP001056120">
    <property type="component" value="Linkage Group LG02"/>
</dbReference>
<accession>A0ACB9JZ89</accession>
<reference evidence="1 2" key="2">
    <citation type="journal article" date="2022" name="Mol. Ecol. Resour.">
        <title>The genomes of chicory, endive, great burdock and yacon provide insights into Asteraceae paleo-polyploidization history and plant inulin production.</title>
        <authorList>
            <person name="Fan W."/>
            <person name="Wang S."/>
            <person name="Wang H."/>
            <person name="Wang A."/>
            <person name="Jiang F."/>
            <person name="Liu H."/>
            <person name="Zhao H."/>
            <person name="Xu D."/>
            <person name="Zhang Y."/>
        </authorList>
    </citation>
    <scope>NUCLEOTIDE SEQUENCE [LARGE SCALE GENOMIC DNA]</scope>
    <source>
        <strain evidence="2">cv. Yunnan</strain>
        <tissue evidence="1">Leaves</tissue>
    </source>
</reference>